<name>F9XQU5_ZYMTI</name>
<organism evidence="1 2">
    <name type="scientific">Zymoseptoria tritici (strain CBS 115943 / IPO323)</name>
    <name type="common">Speckled leaf blotch fungus</name>
    <name type="synonym">Septoria tritici</name>
    <dbReference type="NCBI Taxonomy" id="336722"/>
    <lineage>
        <taxon>Eukaryota</taxon>
        <taxon>Fungi</taxon>
        <taxon>Dikarya</taxon>
        <taxon>Ascomycota</taxon>
        <taxon>Pezizomycotina</taxon>
        <taxon>Dothideomycetes</taxon>
        <taxon>Dothideomycetidae</taxon>
        <taxon>Mycosphaerellales</taxon>
        <taxon>Mycosphaerellaceae</taxon>
        <taxon>Zymoseptoria</taxon>
    </lineage>
</organism>
<dbReference type="VEuPathDB" id="FungiDB:ZTRI_14.105"/>
<dbReference type="GeneID" id="13400580"/>
<dbReference type="AlphaFoldDB" id="F9XQU5"/>
<evidence type="ECO:0000313" key="2">
    <source>
        <dbReference type="Proteomes" id="UP000008062"/>
    </source>
</evidence>
<dbReference type="RefSeq" id="XP_003847447.1">
    <property type="nucleotide sequence ID" value="XM_003847399.1"/>
</dbReference>
<evidence type="ECO:0000313" key="1">
    <source>
        <dbReference type="EMBL" id="EGP82423.1"/>
    </source>
</evidence>
<dbReference type="Proteomes" id="UP000008062">
    <property type="component" value="Chromosome 14"/>
</dbReference>
<keyword evidence="2" id="KW-1185">Reference proteome</keyword>
<sequence>MRLQDGGKTVACSNSNLPEVGICKFRKLGSSLLRGVHSSADVQTPARLSVRCTTASCLKCLPADRVKIQRQRRRRRPFIQRARTKISRSRASWCRLELHVDGVL</sequence>
<dbReference type="KEGG" id="ztr:MYCGRDRAFT_106603"/>
<reference evidence="1 2" key="1">
    <citation type="journal article" date="2011" name="PLoS Genet.">
        <title>Finished genome of the fungal wheat pathogen Mycosphaerella graminicola reveals dispensome structure, chromosome plasticity, and stealth pathogenesis.</title>
        <authorList>
            <person name="Goodwin S.B."/>
            <person name="Ben M'barek S."/>
            <person name="Dhillon B."/>
            <person name="Wittenberg A.H.J."/>
            <person name="Crane C.F."/>
            <person name="Hane J.K."/>
            <person name="Foster A.J."/>
            <person name="Van der Lee T.A.J."/>
            <person name="Grimwood J."/>
            <person name="Aerts A."/>
            <person name="Antoniw J."/>
            <person name="Bailey A."/>
            <person name="Bluhm B."/>
            <person name="Bowler J."/>
            <person name="Bristow J."/>
            <person name="van der Burgt A."/>
            <person name="Canto-Canche B."/>
            <person name="Churchill A.C.L."/>
            <person name="Conde-Ferraez L."/>
            <person name="Cools H.J."/>
            <person name="Coutinho P.M."/>
            <person name="Csukai M."/>
            <person name="Dehal P."/>
            <person name="De Wit P."/>
            <person name="Donzelli B."/>
            <person name="van de Geest H.C."/>
            <person name="van Ham R.C.H.J."/>
            <person name="Hammond-Kosack K.E."/>
            <person name="Henrissat B."/>
            <person name="Kilian A."/>
            <person name="Kobayashi A.K."/>
            <person name="Koopmann E."/>
            <person name="Kourmpetis Y."/>
            <person name="Kuzniar A."/>
            <person name="Lindquist E."/>
            <person name="Lombard V."/>
            <person name="Maliepaard C."/>
            <person name="Martins N."/>
            <person name="Mehrabi R."/>
            <person name="Nap J.P.H."/>
            <person name="Ponomarenko A."/>
            <person name="Rudd J.J."/>
            <person name="Salamov A."/>
            <person name="Schmutz J."/>
            <person name="Schouten H.J."/>
            <person name="Shapiro H."/>
            <person name="Stergiopoulos I."/>
            <person name="Torriani S.F.F."/>
            <person name="Tu H."/>
            <person name="de Vries R.P."/>
            <person name="Waalwijk C."/>
            <person name="Ware S.B."/>
            <person name="Wiebenga A."/>
            <person name="Zwiers L.-H."/>
            <person name="Oliver R.P."/>
            <person name="Grigoriev I.V."/>
            <person name="Kema G.H.J."/>
        </authorList>
    </citation>
    <scope>NUCLEOTIDE SEQUENCE [LARGE SCALE GENOMIC DNA]</scope>
    <source>
        <strain evidence="2">CBS 115943 / IPO323</strain>
    </source>
</reference>
<proteinExistence type="predicted"/>
<dbReference type="HOGENOM" id="CLU_2252187_0_0_1"/>
<accession>F9XQU5</accession>
<protein>
    <submittedName>
        <fullName evidence="1">Uncharacterized protein</fullName>
    </submittedName>
</protein>
<dbReference type="InParanoid" id="F9XQU5"/>
<dbReference type="EMBL" id="CM001209">
    <property type="protein sequence ID" value="EGP82423.1"/>
    <property type="molecule type" value="Genomic_DNA"/>
</dbReference>
<gene>
    <name evidence="1" type="ORF">MYCGRDRAFT_106603</name>
</gene>